<comment type="subcellular location">
    <subcellularLocation>
        <location evidence="1">Periplasm</location>
    </subcellularLocation>
</comment>
<dbReference type="PANTHER" id="PTHR30036">
    <property type="entry name" value="D-XYLOSE-BINDING PERIPLASMIC PROTEIN"/>
    <property type="match status" value="1"/>
</dbReference>
<dbReference type="SUPFAM" id="SSF47413">
    <property type="entry name" value="lambda repressor-like DNA-binding domains"/>
    <property type="match status" value="1"/>
</dbReference>
<dbReference type="InterPro" id="IPR025997">
    <property type="entry name" value="SBP_2_dom"/>
</dbReference>
<dbReference type="SMART" id="SM00354">
    <property type="entry name" value="HTH_LACI"/>
    <property type="match status" value="1"/>
</dbReference>
<dbReference type="InterPro" id="IPR028082">
    <property type="entry name" value="Peripla_BP_I"/>
</dbReference>
<dbReference type="AlphaFoldDB" id="A0A2Z2Q630"/>
<dbReference type="Pfam" id="PF13407">
    <property type="entry name" value="Peripla_BP_4"/>
    <property type="match status" value="1"/>
</dbReference>
<dbReference type="InterPro" id="IPR000843">
    <property type="entry name" value="HTH_LacI"/>
</dbReference>
<dbReference type="CDD" id="cd06307">
    <property type="entry name" value="PBP1_sugar_binding"/>
    <property type="match status" value="1"/>
</dbReference>
<dbReference type="GO" id="GO:0030246">
    <property type="term" value="F:carbohydrate binding"/>
    <property type="evidence" value="ECO:0007669"/>
    <property type="project" value="TreeGrafter"/>
</dbReference>
<dbReference type="PROSITE" id="PS50932">
    <property type="entry name" value="HTH_LACI_2"/>
    <property type="match status" value="1"/>
</dbReference>
<keyword evidence="4" id="KW-0614">Plasmid</keyword>
<dbReference type="GO" id="GO:0030288">
    <property type="term" value="C:outer membrane-bounded periplasmic space"/>
    <property type="evidence" value="ECO:0007669"/>
    <property type="project" value="TreeGrafter"/>
</dbReference>
<comment type="similarity">
    <text evidence="2">Belongs to the bacterial solute-binding protein 2 family.</text>
</comment>
<dbReference type="InterPro" id="IPR050555">
    <property type="entry name" value="Bact_Solute-Bind_Prot2"/>
</dbReference>
<name>A0A2Z2Q630_9HYPH</name>
<evidence type="ECO:0000313" key="4">
    <source>
        <dbReference type="EMBL" id="ASK49452.1"/>
    </source>
</evidence>
<dbReference type="CDD" id="cd01392">
    <property type="entry name" value="HTH_LacI"/>
    <property type="match status" value="1"/>
</dbReference>
<evidence type="ECO:0000256" key="2">
    <source>
        <dbReference type="ARBA" id="ARBA00007639"/>
    </source>
</evidence>
<dbReference type="EMBL" id="KY000074">
    <property type="protein sequence ID" value="ASK49452.1"/>
    <property type="molecule type" value="Genomic_DNA"/>
</dbReference>
<sequence length="340" mass="37646">MSKPTARDLASAAGVSLSTVDRVLNNRGGVSKDRERRVLEHARKLKIDRALNQRPSRTLRIAVLLQQRSNPFHALVQDHFEAANRDFAFYNLQFQVYHINHLRPAATAQLINSLSSRCDALAIISPQNAAIAGALRAFGQGGKPVVTLVTDLRDAERYAYVGPDNKKAGRVAGDLMGRLLGEDGGEVVVIAGLISMIGHEEREIGFRTVLRERYPRCKVTEVLESMERGDMAGDLVFNALRKNPAIRGIYNASAGAQTVVNAMTKLSKNKEVIFITHELTKDRRQLMRDGMIDAIIDQDPETEVRTAVEVLAAYFGRRDESHPEAAIDILEKKGESIQLL</sequence>
<dbReference type="Gene3D" id="1.10.260.40">
    <property type="entry name" value="lambda repressor-like DNA-binding domains"/>
    <property type="match status" value="1"/>
</dbReference>
<dbReference type="Gene3D" id="3.40.50.2300">
    <property type="match status" value="2"/>
</dbReference>
<dbReference type="SUPFAM" id="SSF53822">
    <property type="entry name" value="Periplasmic binding protein-like I"/>
    <property type="match status" value="1"/>
</dbReference>
<protein>
    <submittedName>
        <fullName evidence="4">LacI family transcriptional regulator</fullName>
    </submittedName>
</protein>
<organism evidence="4">
    <name type="scientific">Agrobacterium larrymoorei</name>
    <dbReference type="NCBI Taxonomy" id="160699"/>
    <lineage>
        <taxon>Bacteria</taxon>
        <taxon>Pseudomonadati</taxon>
        <taxon>Pseudomonadota</taxon>
        <taxon>Alphaproteobacteria</taxon>
        <taxon>Hyphomicrobiales</taxon>
        <taxon>Rhizobiaceae</taxon>
        <taxon>Rhizobium/Agrobacterium group</taxon>
        <taxon>Agrobacterium</taxon>
    </lineage>
</organism>
<evidence type="ECO:0000259" key="3">
    <source>
        <dbReference type="PROSITE" id="PS50932"/>
    </source>
</evidence>
<geneLocation type="plasmid" evidence="4">
    <name>pTi_CFBP5481</name>
</geneLocation>
<dbReference type="PANTHER" id="PTHR30036:SF7">
    <property type="entry name" value="ABC TRANSPORTER PERIPLASMIC-BINDING PROTEIN YPHF"/>
    <property type="match status" value="1"/>
</dbReference>
<dbReference type="RefSeq" id="WP_172691008.1">
    <property type="nucleotide sequence ID" value="NZ_KY000074.1"/>
</dbReference>
<accession>A0A2Z2Q630</accession>
<dbReference type="GO" id="GO:0003677">
    <property type="term" value="F:DNA binding"/>
    <property type="evidence" value="ECO:0007669"/>
    <property type="project" value="InterPro"/>
</dbReference>
<reference evidence="4" key="1">
    <citation type="submission" date="2016-10" db="EMBL/GenBank/DDBJ databases">
        <title>Agrobacterium Ti plasmids: Classification based on T-DNA and Vir regions organization.</title>
        <authorList>
            <person name="Nabi N."/>
            <person name="Vial L."/>
            <person name="Ben Hafsa A."/>
            <person name="Chapulliot D."/>
            <person name="Berard A."/>
            <person name="Chauveau A."/>
            <person name="Le Paslier M.-C."/>
            <person name="Harzallah Skhiri F."/>
            <person name="Brunel D."/>
            <person name="Nesme X."/>
            <person name="Chaouachi M."/>
        </authorList>
    </citation>
    <scope>NUCLEOTIDE SEQUENCE</scope>
    <source>
        <strain evidence="4">CFBP5481</strain>
        <plasmid evidence="4">pTi_CFBP5481</plasmid>
    </source>
</reference>
<dbReference type="InterPro" id="IPR010982">
    <property type="entry name" value="Lambda_DNA-bd_dom_sf"/>
</dbReference>
<evidence type="ECO:0000256" key="1">
    <source>
        <dbReference type="ARBA" id="ARBA00004418"/>
    </source>
</evidence>
<proteinExistence type="inferred from homology"/>
<dbReference type="GO" id="GO:0006355">
    <property type="term" value="P:regulation of DNA-templated transcription"/>
    <property type="evidence" value="ECO:0007669"/>
    <property type="project" value="InterPro"/>
</dbReference>
<dbReference type="Pfam" id="PF00356">
    <property type="entry name" value="LacI"/>
    <property type="match status" value="1"/>
</dbReference>
<feature type="domain" description="HTH lacI-type" evidence="3">
    <location>
        <begin position="4"/>
        <end position="58"/>
    </location>
</feature>